<evidence type="ECO:0000313" key="2">
    <source>
        <dbReference type="Proteomes" id="UP000838756"/>
    </source>
</evidence>
<gene>
    <name evidence="1" type="primary">jg15829</name>
    <name evidence="1" type="ORF">PAEG_LOCUS26734</name>
</gene>
<dbReference type="OrthoDB" id="7480128at2759"/>
<name>A0A8S4SIU3_9NEOP</name>
<reference evidence="1" key="1">
    <citation type="submission" date="2022-03" db="EMBL/GenBank/DDBJ databases">
        <authorList>
            <person name="Lindestad O."/>
        </authorList>
    </citation>
    <scope>NUCLEOTIDE SEQUENCE</scope>
</reference>
<dbReference type="Proteomes" id="UP000838756">
    <property type="component" value="Unassembled WGS sequence"/>
</dbReference>
<evidence type="ECO:0000313" key="1">
    <source>
        <dbReference type="EMBL" id="CAH2268375.1"/>
    </source>
</evidence>
<keyword evidence="2" id="KW-1185">Reference proteome</keyword>
<comment type="caution">
    <text evidence="1">The sequence shown here is derived from an EMBL/GenBank/DDBJ whole genome shotgun (WGS) entry which is preliminary data.</text>
</comment>
<protein>
    <submittedName>
        <fullName evidence="1">Jg15829 protein</fullName>
    </submittedName>
</protein>
<organism evidence="1 2">
    <name type="scientific">Pararge aegeria aegeria</name>
    <dbReference type="NCBI Taxonomy" id="348720"/>
    <lineage>
        <taxon>Eukaryota</taxon>
        <taxon>Metazoa</taxon>
        <taxon>Ecdysozoa</taxon>
        <taxon>Arthropoda</taxon>
        <taxon>Hexapoda</taxon>
        <taxon>Insecta</taxon>
        <taxon>Pterygota</taxon>
        <taxon>Neoptera</taxon>
        <taxon>Endopterygota</taxon>
        <taxon>Lepidoptera</taxon>
        <taxon>Glossata</taxon>
        <taxon>Ditrysia</taxon>
        <taxon>Papilionoidea</taxon>
        <taxon>Nymphalidae</taxon>
        <taxon>Satyrinae</taxon>
        <taxon>Satyrini</taxon>
        <taxon>Parargina</taxon>
        <taxon>Pararge</taxon>
    </lineage>
</organism>
<dbReference type="AlphaFoldDB" id="A0A8S4SIU3"/>
<proteinExistence type="predicted"/>
<dbReference type="EMBL" id="CAKXAJ010026434">
    <property type="protein sequence ID" value="CAH2268375.1"/>
    <property type="molecule type" value="Genomic_DNA"/>
</dbReference>
<sequence>MKRQWAGHKPRRSDERWGLVLEWRPRTGKRDTAQHTLVECAAWGPQRLTLSFTLGGDISLPRMINAMIDSKTCWMTVVSFCESVISLKEAAEREREADVGADPIRRGRRGVRRRGMYQEPSPVKTSSKTCHLYPDQFGSIVDPRFSQYYHSIKFTVCLCSACLADLSNCFGAPVICVARHVSRPFLL</sequence>
<accession>A0A8S4SIU3</accession>